<dbReference type="OrthoDB" id="5599713at2759"/>
<protein>
    <recommendedName>
        <fullName evidence="2">UDENN FLCN/SMCR8-type domain-containing protein</fullName>
    </recommendedName>
</protein>
<accession>A0A6A6IQP4</accession>
<feature type="compositionally biased region" description="Low complexity" evidence="1">
    <location>
        <begin position="164"/>
        <end position="195"/>
    </location>
</feature>
<dbReference type="AlphaFoldDB" id="A0A6A6IQP4"/>
<dbReference type="RefSeq" id="XP_033687700.1">
    <property type="nucleotide sequence ID" value="XM_033833029.1"/>
</dbReference>
<feature type="region of interest" description="Disordered" evidence="1">
    <location>
        <begin position="67"/>
        <end position="109"/>
    </location>
</feature>
<dbReference type="GO" id="GO:1904263">
    <property type="term" value="P:positive regulation of TORC1 signaling"/>
    <property type="evidence" value="ECO:0007669"/>
    <property type="project" value="TreeGrafter"/>
</dbReference>
<name>A0A6A6IQP4_9PLEO</name>
<evidence type="ECO:0000259" key="2">
    <source>
        <dbReference type="PROSITE" id="PS51834"/>
    </source>
</evidence>
<dbReference type="PROSITE" id="PS51834">
    <property type="entry name" value="DENN_FLCN_SMCR8"/>
    <property type="match status" value="1"/>
</dbReference>
<feature type="compositionally biased region" description="Polar residues" evidence="1">
    <location>
        <begin position="342"/>
        <end position="372"/>
    </location>
</feature>
<evidence type="ECO:0000313" key="4">
    <source>
        <dbReference type="Proteomes" id="UP000800094"/>
    </source>
</evidence>
<dbReference type="InterPro" id="IPR021713">
    <property type="entry name" value="Folliculin"/>
</dbReference>
<dbReference type="GO" id="GO:0005096">
    <property type="term" value="F:GTPase activator activity"/>
    <property type="evidence" value="ECO:0007669"/>
    <property type="project" value="InterPro"/>
</dbReference>
<dbReference type="Pfam" id="PF11704">
    <property type="entry name" value="Folliculin"/>
    <property type="match status" value="1"/>
</dbReference>
<dbReference type="InterPro" id="IPR037520">
    <property type="entry name" value="Folliculin/SMCR8_longin"/>
</dbReference>
<organism evidence="3 4">
    <name type="scientific">Trematosphaeria pertusa</name>
    <dbReference type="NCBI Taxonomy" id="390896"/>
    <lineage>
        <taxon>Eukaryota</taxon>
        <taxon>Fungi</taxon>
        <taxon>Dikarya</taxon>
        <taxon>Ascomycota</taxon>
        <taxon>Pezizomycotina</taxon>
        <taxon>Dothideomycetes</taxon>
        <taxon>Pleosporomycetidae</taxon>
        <taxon>Pleosporales</taxon>
        <taxon>Massarineae</taxon>
        <taxon>Trematosphaeriaceae</taxon>
        <taxon>Trematosphaeria</taxon>
    </lineage>
</organism>
<reference evidence="3" key="1">
    <citation type="journal article" date="2020" name="Stud. Mycol.">
        <title>101 Dothideomycetes genomes: a test case for predicting lifestyles and emergence of pathogens.</title>
        <authorList>
            <person name="Haridas S."/>
            <person name="Albert R."/>
            <person name="Binder M."/>
            <person name="Bloem J."/>
            <person name="Labutti K."/>
            <person name="Salamov A."/>
            <person name="Andreopoulos B."/>
            <person name="Baker S."/>
            <person name="Barry K."/>
            <person name="Bills G."/>
            <person name="Bluhm B."/>
            <person name="Cannon C."/>
            <person name="Castanera R."/>
            <person name="Culley D."/>
            <person name="Daum C."/>
            <person name="Ezra D."/>
            <person name="Gonzalez J."/>
            <person name="Henrissat B."/>
            <person name="Kuo A."/>
            <person name="Liang C."/>
            <person name="Lipzen A."/>
            <person name="Lutzoni F."/>
            <person name="Magnuson J."/>
            <person name="Mondo S."/>
            <person name="Nolan M."/>
            <person name="Ohm R."/>
            <person name="Pangilinan J."/>
            <person name="Park H.-J."/>
            <person name="Ramirez L."/>
            <person name="Alfaro M."/>
            <person name="Sun H."/>
            <person name="Tritt A."/>
            <person name="Yoshinaga Y."/>
            <person name="Zwiers L.-H."/>
            <person name="Turgeon B."/>
            <person name="Goodwin S."/>
            <person name="Spatafora J."/>
            <person name="Crous P."/>
            <person name="Grigoriev I."/>
        </authorList>
    </citation>
    <scope>NUCLEOTIDE SEQUENCE</scope>
    <source>
        <strain evidence="3">CBS 122368</strain>
    </source>
</reference>
<feature type="domain" description="UDENN FLCN/SMCR8-type" evidence="2">
    <location>
        <begin position="198"/>
        <end position="436"/>
    </location>
</feature>
<evidence type="ECO:0000256" key="1">
    <source>
        <dbReference type="SAM" id="MobiDB-lite"/>
    </source>
</evidence>
<keyword evidence="4" id="KW-1185">Reference proteome</keyword>
<gene>
    <name evidence="3" type="ORF">BU26DRAFT_562416</name>
</gene>
<feature type="region of interest" description="Disordered" evidence="1">
    <location>
        <begin position="125"/>
        <end position="201"/>
    </location>
</feature>
<sequence length="436" mass="47305">MDFTISLAHFCEVHGPTSIICTQASTTPCGSCNPCVTPPSEEPPPTFSYNGLYDQPSALKLSSRLPQLTSPFETPPTSPRSPTHNPYFPSFPSSDSSFGSRRPSSTFDAEPDVCENCHFVVPKRYSDRLPNGAPGSPSKDGRRRNGSPVLRTSYNFPVRGPLVSDDLSSTDSSDMSDTEQSKSFDSSASQSYSDSVPTSPLFSSRSMHTHTLSYVSTSQPQSPATYSLLRRTCIRTLSTETLPMGKASGPMFFGDSHAGYTIAYVFRLQDPRSRGAKRTYALIAMAGRDSLRASRALVKVTEVFESVANRIVALAEQVLERESAASQNLSRPATAIPPSTPPLGSSVSSMPAFTSPQKDRQFSSVASSPTTRNITPVSSFLSAKKVDPDGFPRVSRDVMKAKSLVEIVGMENFFVELHKIFCGLLHSLIKQFGQYG</sequence>
<evidence type="ECO:0000313" key="3">
    <source>
        <dbReference type="EMBL" id="KAF2252696.1"/>
    </source>
</evidence>
<dbReference type="EMBL" id="ML987192">
    <property type="protein sequence ID" value="KAF2252696.1"/>
    <property type="molecule type" value="Genomic_DNA"/>
</dbReference>
<dbReference type="InterPro" id="IPR037521">
    <property type="entry name" value="FLCN/SMCR8_DENN"/>
</dbReference>
<feature type="compositionally biased region" description="Low complexity" evidence="1">
    <location>
        <begin position="88"/>
        <end position="105"/>
    </location>
</feature>
<dbReference type="PANTHER" id="PTHR31441:SF2">
    <property type="entry name" value="FOLLICULIN"/>
    <property type="match status" value="1"/>
</dbReference>
<proteinExistence type="predicted"/>
<feature type="region of interest" description="Disordered" evidence="1">
    <location>
        <begin position="326"/>
        <end position="372"/>
    </location>
</feature>
<dbReference type="GeneID" id="54586359"/>
<dbReference type="PANTHER" id="PTHR31441">
    <property type="entry name" value="FOLLICULIN FAMILY MEMBER"/>
    <property type="match status" value="1"/>
</dbReference>
<dbReference type="GO" id="GO:0005829">
    <property type="term" value="C:cytosol"/>
    <property type="evidence" value="ECO:0007669"/>
    <property type="project" value="TreeGrafter"/>
</dbReference>
<dbReference type="Proteomes" id="UP000800094">
    <property type="component" value="Unassembled WGS sequence"/>
</dbReference>